<protein>
    <submittedName>
        <fullName evidence="1">Uncharacterized protein</fullName>
    </submittedName>
</protein>
<organism evidence="1 2">
    <name type="scientific">Kouleothrix aurantiaca</name>
    <dbReference type="NCBI Taxonomy" id="186479"/>
    <lineage>
        <taxon>Bacteria</taxon>
        <taxon>Bacillati</taxon>
        <taxon>Chloroflexota</taxon>
        <taxon>Chloroflexia</taxon>
        <taxon>Chloroflexales</taxon>
        <taxon>Roseiflexineae</taxon>
        <taxon>Roseiflexaceae</taxon>
        <taxon>Kouleothrix</taxon>
    </lineage>
</organism>
<dbReference type="EMBL" id="LJCR01000444">
    <property type="protein sequence ID" value="KPV52753.1"/>
    <property type="molecule type" value="Genomic_DNA"/>
</dbReference>
<proteinExistence type="predicted"/>
<keyword evidence="2" id="KW-1185">Reference proteome</keyword>
<evidence type="ECO:0000313" key="2">
    <source>
        <dbReference type="Proteomes" id="UP000050509"/>
    </source>
</evidence>
<gene>
    <name evidence="1" type="ORF">SE17_13645</name>
</gene>
<dbReference type="Proteomes" id="UP000050509">
    <property type="component" value="Unassembled WGS sequence"/>
</dbReference>
<sequence>MFVCQMAQNGAVVRIGCRNGFQIACIKGILICVTESIEKGYPLLGREQLKLSTLTSFSAHKCLNEVCFLIAIHCANLHDSLADVRLCVPKRRIIHQAASIVSARIAKLN</sequence>
<name>A0A0P9FI13_9CHLR</name>
<dbReference type="AlphaFoldDB" id="A0A0P9FI13"/>
<accession>A0A0P9FI13</accession>
<comment type="caution">
    <text evidence="1">The sequence shown here is derived from an EMBL/GenBank/DDBJ whole genome shotgun (WGS) entry which is preliminary data.</text>
</comment>
<evidence type="ECO:0000313" key="1">
    <source>
        <dbReference type="EMBL" id="KPV52753.1"/>
    </source>
</evidence>
<reference evidence="1 2" key="1">
    <citation type="submission" date="2015-09" db="EMBL/GenBank/DDBJ databases">
        <title>Draft genome sequence of Kouleothrix aurantiaca JCM 19913.</title>
        <authorList>
            <person name="Hemp J."/>
        </authorList>
    </citation>
    <scope>NUCLEOTIDE SEQUENCE [LARGE SCALE GENOMIC DNA]</scope>
    <source>
        <strain evidence="1 2">COM-B</strain>
    </source>
</reference>